<proteinExistence type="predicted"/>
<protein>
    <submittedName>
        <fullName evidence="2">Uncharacterized protein</fullName>
    </submittedName>
</protein>
<dbReference type="Proteomes" id="UP001139293">
    <property type="component" value="Unassembled WGS sequence"/>
</dbReference>
<gene>
    <name evidence="2" type="ORF">L2740_15605</name>
</gene>
<organism evidence="2 3">
    <name type="scientific">Shewanella pneumatophori</name>
    <dbReference type="NCBI Taxonomy" id="314092"/>
    <lineage>
        <taxon>Bacteria</taxon>
        <taxon>Pseudomonadati</taxon>
        <taxon>Pseudomonadota</taxon>
        <taxon>Gammaproteobacteria</taxon>
        <taxon>Alteromonadales</taxon>
        <taxon>Shewanellaceae</taxon>
        <taxon>Shewanella</taxon>
    </lineage>
</organism>
<dbReference type="AlphaFoldDB" id="A0A9X1ZQ60"/>
<accession>A0A9X1ZQ60</accession>
<evidence type="ECO:0000313" key="3">
    <source>
        <dbReference type="Proteomes" id="UP001139293"/>
    </source>
</evidence>
<comment type="caution">
    <text evidence="2">The sequence shown here is derived from an EMBL/GenBank/DDBJ whole genome shotgun (WGS) entry which is preliminary data.</text>
</comment>
<sequence>MKSYQGLFAQALYLAAKPLDKEQKQKLAAKSINSQKSEKKRHFFSF</sequence>
<evidence type="ECO:0000256" key="1">
    <source>
        <dbReference type="SAM" id="MobiDB-lite"/>
    </source>
</evidence>
<evidence type="ECO:0000313" key="2">
    <source>
        <dbReference type="EMBL" id="MCL1139971.1"/>
    </source>
</evidence>
<feature type="region of interest" description="Disordered" evidence="1">
    <location>
        <begin position="27"/>
        <end position="46"/>
    </location>
</feature>
<dbReference type="RefSeq" id="WP_248951042.1">
    <property type="nucleotide sequence ID" value="NZ_JAKILB010000010.1"/>
</dbReference>
<dbReference type="EMBL" id="JAKILB010000010">
    <property type="protein sequence ID" value="MCL1139971.1"/>
    <property type="molecule type" value="Genomic_DNA"/>
</dbReference>
<keyword evidence="3" id="KW-1185">Reference proteome</keyword>
<name>A0A9X1ZQ60_9GAMM</name>
<reference evidence="2" key="1">
    <citation type="submission" date="2022-01" db="EMBL/GenBank/DDBJ databases">
        <title>Whole genome-based taxonomy of the Shewanellaceae.</title>
        <authorList>
            <person name="Martin-Rodriguez A.J."/>
        </authorList>
    </citation>
    <scope>NUCLEOTIDE SEQUENCE</scope>
    <source>
        <strain evidence="2">KCTC 23973</strain>
    </source>
</reference>